<feature type="region of interest" description="Disordered" evidence="2">
    <location>
        <begin position="128"/>
        <end position="152"/>
    </location>
</feature>
<evidence type="ECO:0000256" key="1">
    <source>
        <dbReference type="SAM" id="Coils"/>
    </source>
</evidence>
<feature type="region of interest" description="Disordered" evidence="2">
    <location>
        <begin position="62"/>
        <end position="83"/>
    </location>
</feature>
<keyword evidence="3" id="KW-1185">Reference proteome</keyword>
<keyword evidence="1" id="KW-0175">Coiled coil</keyword>
<organism evidence="3 4">
    <name type="scientific">Steinernema glaseri</name>
    <dbReference type="NCBI Taxonomy" id="37863"/>
    <lineage>
        <taxon>Eukaryota</taxon>
        <taxon>Metazoa</taxon>
        <taxon>Ecdysozoa</taxon>
        <taxon>Nematoda</taxon>
        <taxon>Chromadorea</taxon>
        <taxon>Rhabditida</taxon>
        <taxon>Tylenchina</taxon>
        <taxon>Panagrolaimomorpha</taxon>
        <taxon>Strongyloidoidea</taxon>
        <taxon>Steinernematidae</taxon>
        <taxon>Steinernema</taxon>
    </lineage>
</organism>
<evidence type="ECO:0000313" key="4">
    <source>
        <dbReference type="WBParaSite" id="L893_g3107.t1"/>
    </source>
</evidence>
<feature type="coiled-coil region" evidence="1">
    <location>
        <begin position="153"/>
        <end position="180"/>
    </location>
</feature>
<sequence length="355" mass="40608">MSDATNGSPRRRKKVRIPQFDPATVHDHVPTRISARMVCRTIPTDEEVAERHQDLLHRYNELLDEDSEMREQQAQQQRRARELEKTDERLGKVVDYWVEETKKPEYAQRIARQLHVVKKRTVCSGPTGTKVGATVEKNQSTQEPAKARRTGPNKRLMTSLEFLKDQCRILEDRKRKREGDPDDTGVRTKVRAVQGDFRFSIRGPAVQNPDAGSNISLLSSTEGYDCDEEEELLSQQDMMETFYPDFSEDVEHVSEEGVDGFQFDLETQPSQRDVRETASFHPSASDMHQDLSLQLATTDMDERPPQGNGVDDIFESLFRTQRANPPPENFDISTPPAATDGNYDWGARGCWVIRK</sequence>
<reference evidence="4" key="1">
    <citation type="submission" date="2016-11" db="UniProtKB">
        <authorList>
            <consortium name="WormBaseParasite"/>
        </authorList>
    </citation>
    <scope>IDENTIFICATION</scope>
</reference>
<proteinExistence type="predicted"/>
<name>A0A1I7ZY55_9BILA</name>
<evidence type="ECO:0000313" key="3">
    <source>
        <dbReference type="Proteomes" id="UP000095287"/>
    </source>
</evidence>
<dbReference type="WBParaSite" id="L893_g3107.t1">
    <property type="protein sequence ID" value="L893_g3107.t1"/>
    <property type="gene ID" value="L893_g3107"/>
</dbReference>
<dbReference type="Proteomes" id="UP000095287">
    <property type="component" value="Unplaced"/>
</dbReference>
<dbReference type="AlphaFoldDB" id="A0A1I7ZY55"/>
<protein>
    <submittedName>
        <fullName evidence="4">Uncharacterized protein</fullName>
    </submittedName>
</protein>
<evidence type="ECO:0000256" key="2">
    <source>
        <dbReference type="SAM" id="MobiDB-lite"/>
    </source>
</evidence>
<accession>A0A1I7ZY55</accession>